<comment type="similarity">
    <text evidence="1 8 11">Belongs to the DnaA family.</text>
</comment>
<feature type="binding site" evidence="8">
    <location>
        <position position="175"/>
    </location>
    <ligand>
        <name>ATP</name>
        <dbReference type="ChEBI" id="CHEBI:30616"/>
    </ligand>
</feature>
<dbReference type="CDD" id="cd06571">
    <property type="entry name" value="Bac_DnaA_C"/>
    <property type="match status" value="1"/>
</dbReference>
<evidence type="ECO:0000256" key="11">
    <source>
        <dbReference type="RuleBase" id="RU004227"/>
    </source>
</evidence>
<dbReference type="Gene3D" id="1.10.1750.10">
    <property type="match status" value="1"/>
</dbReference>
<keyword evidence="2 8" id="KW-0963">Cytoplasm</keyword>
<dbReference type="GO" id="GO:0008289">
    <property type="term" value="F:lipid binding"/>
    <property type="evidence" value="ECO:0007669"/>
    <property type="project" value="UniProtKB-KW"/>
</dbReference>
<feature type="domain" description="AAA+ ATPase" evidence="12">
    <location>
        <begin position="161"/>
        <end position="292"/>
    </location>
</feature>
<keyword evidence="4 8" id="KW-0547">Nucleotide-binding</keyword>
<evidence type="ECO:0000256" key="10">
    <source>
        <dbReference type="RuleBase" id="RU000577"/>
    </source>
</evidence>
<dbReference type="SUPFAM" id="SSF48295">
    <property type="entry name" value="TrpR-like"/>
    <property type="match status" value="1"/>
</dbReference>
<dbReference type="InterPro" id="IPR013317">
    <property type="entry name" value="DnaA_dom"/>
</dbReference>
<dbReference type="InterPro" id="IPR010921">
    <property type="entry name" value="Trp_repressor/repl_initiator"/>
</dbReference>
<evidence type="ECO:0000256" key="8">
    <source>
        <dbReference type="HAMAP-Rule" id="MF_00377"/>
    </source>
</evidence>
<dbReference type="InterPro" id="IPR003593">
    <property type="entry name" value="AAA+_ATPase"/>
</dbReference>
<dbReference type="InterPro" id="IPR020591">
    <property type="entry name" value="Chromosome_initiator_DnaA-like"/>
</dbReference>
<comment type="subunit">
    <text evidence="8">Oligomerizes as a right-handed, spiral filament on DNA at oriC.</text>
</comment>
<dbReference type="InterPro" id="IPR027417">
    <property type="entry name" value="P-loop_NTPase"/>
</dbReference>
<comment type="subcellular location">
    <subcellularLocation>
        <location evidence="8">Cytoplasm</location>
    </subcellularLocation>
</comment>
<dbReference type="GO" id="GO:0003688">
    <property type="term" value="F:DNA replication origin binding"/>
    <property type="evidence" value="ECO:0007669"/>
    <property type="project" value="UniProtKB-UniRule"/>
</dbReference>
<evidence type="ECO:0000256" key="2">
    <source>
        <dbReference type="ARBA" id="ARBA00022490"/>
    </source>
</evidence>
<dbReference type="InterPro" id="IPR038454">
    <property type="entry name" value="DnaA_N_sf"/>
</dbReference>
<accession>A0A2M6W6Z4</accession>
<evidence type="ECO:0000256" key="1">
    <source>
        <dbReference type="ARBA" id="ARBA00006583"/>
    </source>
</evidence>
<dbReference type="PRINTS" id="PR00051">
    <property type="entry name" value="DNAA"/>
</dbReference>
<evidence type="ECO:0000256" key="9">
    <source>
        <dbReference type="NCBIfam" id="TIGR00362"/>
    </source>
</evidence>
<dbReference type="PANTHER" id="PTHR30050">
    <property type="entry name" value="CHROMOSOMAL REPLICATION INITIATOR PROTEIN DNAA"/>
    <property type="match status" value="1"/>
</dbReference>
<dbReference type="Pfam" id="PF08299">
    <property type="entry name" value="Bac_DnaA_C"/>
    <property type="match status" value="1"/>
</dbReference>
<evidence type="ECO:0000256" key="7">
    <source>
        <dbReference type="ARBA" id="ARBA00023125"/>
    </source>
</evidence>
<dbReference type="GO" id="GO:0006275">
    <property type="term" value="P:regulation of DNA replication"/>
    <property type="evidence" value="ECO:0007669"/>
    <property type="project" value="UniProtKB-UniRule"/>
</dbReference>
<dbReference type="EMBL" id="PFBV01000003">
    <property type="protein sequence ID" value="PIT88556.1"/>
    <property type="molecule type" value="Genomic_DNA"/>
</dbReference>
<dbReference type="SMART" id="SM00760">
    <property type="entry name" value="Bac_DnaA_C"/>
    <property type="match status" value="1"/>
</dbReference>
<evidence type="ECO:0000259" key="12">
    <source>
        <dbReference type="SMART" id="SM00382"/>
    </source>
</evidence>
<keyword evidence="3 8" id="KW-0235">DNA replication</keyword>
<dbReference type="PANTHER" id="PTHR30050:SF2">
    <property type="entry name" value="CHROMOSOMAL REPLICATION INITIATOR PROTEIN DNAA"/>
    <property type="match status" value="1"/>
</dbReference>
<dbReference type="FunFam" id="3.40.50.300:FF:000668">
    <property type="entry name" value="Chromosomal replication initiator protein DnaA"/>
    <property type="match status" value="1"/>
</dbReference>
<feature type="region of interest" description="Domain III, AAA+ region" evidence="8">
    <location>
        <begin position="128"/>
        <end position="344"/>
    </location>
</feature>
<comment type="caution">
    <text evidence="8">Lacks conserved residue(s) required for the propagation of feature annotation.</text>
</comment>
<dbReference type="Gene3D" id="3.40.50.300">
    <property type="entry name" value="P-loop containing nucleotide triphosphate hydrolases"/>
    <property type="match status" value="1"/>
</dbReference>
<dbReference type="InterPro" id="IPR013159">
    <property type="entry name" value="DnaA_C"/>
</dbReference>
<dbReference type="AlphaFoldDB" id="A0A2M6W6Z4"/>
<keyword evidence="7 8" id="KW-0238">DNA-binding</keyword>
<comment type="caution">
    <text evidence="14">The sequence shown here is derived from an EMBL/GenBank/DDBJ whole genome shotgun (WGS) entry which is preliminary data.</text>
</comment>
<evidence type="ECO:0000256" key="3">
    <source>
        <dbReference type="ARBA" id="ARBA00022705"/>
    </source>
</evidence>
<evidence type="ECO:0000259" key="13">
    <source>
        <dbReference type="SMART" id="SM00760"/>
    </source>
</evidence>
<dbReference type="NCBIfam" id="TIGR00362">
    <property type="entry name" value="DnaA"/>
    <property type="match status" value="1"/>
</dbReference>
<dbReference type="Pfam" id="PF11638">
    <property type="entry name" value="DnaA_N"/>
    <property type="match status" value="1"/>
</dbReference>
<keyword evidence="6 8" id="KW-0446">Lipid-binding</keyword>
<dbReference type="CDD" id="cd00009">
    <property type="entry name" value="AAA"/>
    <property type="match status" value="1"/>
</dbReference>
<dbReference type="GO" id="GO:0005737">
    <property type="term" value="C:cytoplasm"/>
    <property type="evidence" value="ECO:0007669"/>
    <property type="project" value="UniProtKB-SubCell"/>
</dbReference>
<gene>
    <name evidence="8 14" type="primary">dnaA</name>
    <name evidence="14" type="ORF">COU29_02130</name>
</gene>
<dbReference type="Gene3D" id="3.30.300.180">
    <property type="match status" value="1"/>
</dbReference>
<evidence type="ECO:0000313" key="14">
    <source>
        <dbReference type="EMBL" id="PIT88556.1"/>
    </source>
</evidence>
<feature type="region of interest" description="Domain IV, binds dsDNA" evidence="8">
    <location>
        <begin position="345"/>
        <end position="468"/>
    </location>
</feature>
<evidence type="ECO:0000313" key="15">
    <source>
        <dbReference type="Proteomes" id="UP000231426"/>
    </source>
</evidence>
<name>A0A2M6W6Z4_9BACT</name>
<evidence type="ECO:0000256" key="4">
    <source>
        <dbReference type="ARBA" id="ARBA00022741"/>
    </source>
</evidence>
<feature type="binding site" evidence="8">
    <location>
        <position position="176"/>
    </location>
    <ligand>
        <name>ATP</name>
        <dbReference type="ChEBI" id="CHEBI:30616"/>
    </ligand>
</feature>
<feature type="binding site" evidence="8">
    <location>
        <position position="174"/>
    </location>
    <ligand>
        <name>ATP</name>
        <dbReference type="ChEBI" id="CHEBI:30616"/>
    </ligand>
</feature>
<dbReference type="InterPro" id="IPR024633">
    <property type="entry name" value="DnaA_N_dom"/>
</dbReference>
<dbReference type="GO" id="GO:0005524">
    <property type="term" value="F:ATP binding"/>
    <property type="evidence" value="ECO:0007669"/>
    <property type="project" value="UniProtKB-UniRule"/>
</dbReference>
<feature type="domain" description="Chromosomal replication initiator DnaA C-terminal" evidence="13">
    <location>
        <begin position="373"/>
        <end position="442"/>
    </location>
</feature>
<dbReference type="HAMAP" id="MF_00377">
    <property type="entry name" value="DnaA_bact"/>
    <property type="match status" value="1"/>
</dbReference>
<comment type="domain">
    <text evidence="8">Domain I is involved in oligomerization and binding regulators, domain II is flexibile and of varying length in different bacteria, domain III forms the AAA+ region, while domain IV binds dsDNA.</text>
</comment>
<organism evidence="14 15">
    <name type="scientific">Candidatus Magasanikbacteria bacterium CG10_big_fil_rev_8_21_14_0_10_36_32</name>
    <dbReference type="NCBI Taxonomy" id="1974646"/>
    <lineage>
        <taxon>Bacteria</taxon>
        <taxon>Candidatus Magasanikiibacteriota</taxon>
    </lineage>
</organism>
<evidence type="ECO:0000256" key="5">
    <source>
        <dbReference type="ARBA" id="ARBA00022840"/>
    </source>
</evidence>
<sequence length="468" mass="53882">MILILYHIMNNNELWQAVLSELELTISKANFITWFKNTGIVSIQDGYVILCVPNTFARAWLEKKYHQIIILSLERITEKPIKKLEYKINNIKNLTTQEEEENNTLEFPQNQTNDFSVRTNGASSNGFTLNQKYTFESFVVGKGAELAFAAAQAVASRPGEAYNPLFIYGGVGLGKTHLLQAIGNEMRKKNPQIDIIYVNAEKFCNDFIQSVKEKTTKEFQNRYRQTDLLLIDDIQFIAGKGETQESFFHTFNELHQQNKQVILTSDRPPKAIPALEDRLKSRFEWGMIADITMPDFETRVAILEKKCNEKHFELPTKILQTIAASIQSNIRELEGFLNKIIVYHQLKNITPSVESVKSLLSSVETTSMRQSLTSKQLIDAVGQYYNISNENLLSQSREKKISYPRQIIMFLMREELKMSYPSIGDELGGRDHTTAMHAYEKINKEVENNLKLKQEIESIKQRLYINNI</sequence>
<dbReference type="Proteomes" id="UP000231426">
    <property type="component" value="Unassembled WGS sequence"/>
</dbReference>
<feature type="region of interest" description="Domain I, interacts with DnaA modulators" evidence="8">
    <location>
        <begin position="1"/>
        <end position="100"/>
    </location>
</feature>
<protein>
    <recommendedName>
        <fullName evidence="8 9">Chromosomal replication initiator protein DnaA</fullName>
    </recommendedName>
</protein>
<proteinExistence type="inferred from homology"/>
<dbReference type="GO" id="GO:0005886">
    <property type="term" value="C:plasma membrane"/>
    <property type="evidence" value="ECO:0007669"/>
    <property type="project" value="TreeGrafter"/>
</dbReference>
<feature type="binding site" evidence="8">
    <location>
        <position position="172"/>
    </location>
    <ligand>
        <name>ATP</name>
        <dbReference type="ChEBI" id="CHEBI:30616"/>
    </ligand>
</feature>
<evidence type="ECO:0000256" key="6">
    <source>
        <dbReference type="ARBA" id="ARBA00023121"/>
    </source>
</evidence>
<dbReference type="SMART" id="SM00382">
    <property type="entry name" value="AAA"/>
    <property type="match status" value="1"/>
</dbReference>
<dbReference type="SUPFAM" id="SSF52540">
    <property type="entry name" value="P-loop containing nucleoside triphosphate hydrolases"/>
    <property type="match status" value="1"/>
</dbReference>
<dbReference type="Pfam" id="PF00308">
    <property type="entry name" value="Bac_DnaA"/>
    <property type="match status" value="1"/>
</dbReference>
<reference evidence="15" key="1">
    <citation type="submission" date="2017-09" db="EMBL/GenBank/DDBJ databases">
        <title>Depth-based differentiation of microbial function through sediment-hosted aquifers and enrichment of novel symbionts in the deep terrestrial subsurface.</title>
        <authorList>
            <person name="Probst A.J."/>
            <person name="Ladd B."/>
            <person name="Jarett J.K."/>
            <person name="Geller-Mcgrath D.E."/>
            <person name="Sieber C.M.K."/>
            <person name="Emerson J.B."/>
            <person name="Anantharaman K."/>
            <person name="Thomas B.C."/>
            <person name="Malmstrom R."/>
            <person name="Stieglmeier M."/>
            <person name="Klingl A."/>
            <person name="Woyke T."/>
            <person name="Ryan C.M."/>
            <person name="Banfield J.F."/>
        </authorList>
    </citation>
    <scope>NUCLEOTIDE SEQUENCE [LARGE SCALE GENOMIC DNA]</scope>
</reference>
<dbReference type="Gene3D" id="1.10.8.60">
    <property type="match status" value="1"/>
</dbReference>
<dbReference type="InterPro" id="IPR001957">
    <property type="entry name" value="Chromosome_initiator_DnaA"/>
</dbReference>
<dbReference type="GO" id="GO:0006270">
    <property type="term" value="P:DNA replication initiation"/>
    <property type="evidence" value="ECO:0007669"/>
    <property type="project" value="UniProtKB-UniRule"/>
</dbReference>
<comment type="function">
    <text evidence="8 10">Plays an essential role in the initiation and regulation of chromosomal replication. ATP-DnaA binds to the origin of replication (oriC) to initiate formation of the DNA replication initiation complex once per cell cycle. Binds the DnaA box (a 9 base pair repeat at the origin) and separates the double-stranded (ds)DNA. Forms a right-handed helical filament on oriC DNA; dsDNA binds to the exterior of the filament while single-stranded (ss)DNA is stabiized in the filament's interior. The ATP-DnaA-oriC complex binds and stabilizes one strand of the AT-rich DNA unwinding element (DUE), permitting loading of DNA polymerase. After initiation quickly degrades to an ADP-DnaA complex that is not apt for DNA replication. Binds acidic phospholipids.</text>
</comment>
<keyword evidence="5 8" id="KW-0067">ATP-binding</keyword>